<proteinExistence type="inferred from homology"/>
<keyword evidence="4" id="KW-0800">Toxin</keyword>
<dbReference type="SUPFAM" id="SSF54695">
    <property type="entry name" value="POZ domain"/>
    <property type="match status" value="1"/>
</dbReference>
<dbReference type="Pfam" id="PF00161">
    <property type="entry name" value="RIP"/>
    <property type="match status" value="1"/>
</dbReference>
<dbReference type="GO" id="GO:0006952">
    <property type="term" value="P:defense response"/>
    <property type="evidence" value="ECO:0007669"/>
    <property type="project" value="UniProtKB-KW"/>
</dbReference>
<dbReference type="Gene3D" id="1.25.40.420">
    <property type="match status" value="1"/>
</dbReference>
<dbReference type="Pfam" id="PF00651">
    <property type="entry name" value="BTB"/>
    <property type="match status" value="1"/>
</dbReference>
<comment type="catalytic activity">
    <reaction evidence="4">
        <text>Endohydrolysis of the N-glycosidic bond at one specific adenosine on the 28S rRNA.</text>
        <dbReference type="EC" id="3.2.2.22"/>
    </reaction>
</comment>
<evidence type="ECO:0000256" key="4">
    <source>
        <dbReference type="RuleBase" id="RU004915"/>
    </source>
</evidence>
<dbReference type="InterPro" id="IPR016139">
    <property type="entry name" value="Ribosome_inactivat_prot_sub2"/>
</dbReference>
<feature type="domain" description="BTB" evidence="5">
    <location>
        <begin position="282"/>
        <end position="352"/>
    </location>
</feature>
<dbReference type="PANTHER" id="PTHR26379:SF517">
    <property type="entry name" value="BTB DOMAIN-CONTAINING PROTEIN"/>
    <property type="match status" value="1"/>
</dbReference>
<dbReference type="InterPro" id="IPR056423">
    <property type="entry name" value="BACK_BPM_SPOP"/>
</dbReference>
<dbReference type="InterPro" id="IPR036041">
    <property type="entry name" value="Ribosome-inact_prot_sf"/>
</dbReference>
<dbReference type="Proteomes" id="UP000823388">
    <property type="component" value="Chromosome 8K"/>
</dbReference>
<evidence type="ECO:0000313" key="7">
    <source>
        <dbReference type="Proteomes" id="UP000823388"/>
    </source>
</evidence>
<dbReference type="InterPro" id="IPR001574">
    <property type="entry name" value="Ribosome_inactivat_prot"/>
</dbReference>
<evidence type="ECO:0000256" key="2">
    <source>
        <dbReference type="ARBA" id="ARBA00010846"/>
    </source>
</evidence>
<dbReference type="GO" id="GO:0017148">
    <property type="term" value="P:negative regulation of translation"/>
    <property type="evidence" value="ECO:0007669"/>
    <property type="project" value="UniProtKB-KW"/>
</dbReference>
<comment type="pathway">
    <text evidence="1">Protein modification; protein ubiquitination.</text>
</comment>
<protein>
    <recommendedName>
        <fullName evidence="3">rRNA N-glycosidase</fullName>
    </recommendedName>
</protein>
<reference evidence="6" key="1">
    <citation type="submission" date="2020-05" db="EMBL/GenBank/DDBJ databases">
        <title>WGS assembly of Panicum virgatum.</title>
        <authorList>
            <person name="Lovell J.T."/>
            <person name="Jenkins J."/>
            <person name="Shu S."/>
            <person name="Juenger T.E."/>
            <person name="Schmutz J."/>
        </authorList>
    </citation>
    <scope>NUCLEOTIDE SEQUENCE</scope>
    <source>
        <strain evidence="6">AP13</strain>
    </source>
</reference>
<dbReference type="Gene3D" id="3.30.710.10">
    <property type="entry name" value="Potassium Channel Kv1.1, Chain A"/>
    <property type="match status" value="1"/>
</dbReference>
<keyword evidence="4" id="KW-0611">Plant defense</keyword>
<dbReference type="InterPro" id="IPR045005">
    <property type="entry name" value="BPM1-6"/>
</dbReference>
<dbReference type="Pfam" id="PF24570">
    <property type="entry name" value="BACK_BPM_SPOP"/>
    <property type="match status" value="1"/>
</dbReference>
<keyword evidence="4" id="KW-0652">Protein synthesis inhibitor</keyword>
<keyword evidence="7" id="KW-1185">Reference proteome</keyword>
<dbReference type="GO" id="GO:0016567">
    <property type="term" value="P:protein ubiquitination"/>
    <property type="evidence" value="ECO:0007669"/>
    <property type="project" value="InterPro"/>
</dbReference>
<comment type="caution">
    <text evidence="6">The sequence shown here is derived from an EMBL/GenBank/DDBJ whole genome shotgun (WGS) entry which is preliminary data.</text>
</comment>
<organism evidence="6 7">
    <name type="scientific">Panicum virgatum</name>
    <name type="common">Blackwell switchgrass</name>
    <dbReference type="NCBI Taxonomy" id="38727"/>
    <lineage>
        <taxon>Eukaryota</taxon>
        <taxon>Viridiplantae</taxon>
        <taxon>Streptophyta</taxon>
        <taxon>Embryophyta</taxon>
        <taxon>Tracheophyta</taxon>
        <taxon>Spermatophyta</taxon>
        <taxon>Magnoliopsida</taxon>
        <taxon>Liliopsida</taxon>
        <taxon>Poales</taxon>
        <taxon>Poaceae</taxon>
        <taxon>PACMAD clade</taxon>
        <taxon>Panicoideae</taxon>
        <taxon>Panicodae</taxon>
        <taxon>Paniceae</taxon>
        <taxon>Panicinae</taxon>
        <taxon>Panicum</taxon>
        <taxon>Panicum sect. Hiantes</taxon>
    </lineage>
</organism>
<gene>
    <name evidence="6" type="ORF">PVAP13_8KG270000</name>
</gene>
<dbReference type="PRINTS" id="PR00396">
    <property type="entry name" value="SHIGARICIN"/>
</dbReference>
<dbReference type="GO" id="GO:0090729">
    <property type="term" value="F:toxin activity"/>
    <property type="evidence" value="ECO:0007669"/>
    <property type="project" value="UniProtKB-KW"/>
</dbReference>
<evidence type="ECO:0000313" key="6">
    <source>
        <dbReference type="EMBL" id="KAG2562617.1"/>
    </source>
</evidence>
<evidence type="ECO:0000256" key="1">
    <source>
        <dbReference type="ARBA" id="ARBA00004906"/>
    </source>
</evidence>
<dbReference type="PROSITE" id="PS50097">
    <property type="entry name" value="BTB"/>
    <property type="match status" value="1"/>
</dbReference>
<comment type="similarity">
    <text evidence="4">Belongs to the ribosome-inactivating protein family.</text>
</comment>
<dbReference type="AlphaFoldDB" id="A0A8T0PJV3"/>
<dbReference type="InterPro" id="IPR011333">
    <property type="entry name" value="SKP1/BTB/POZ_sf"/>
</dbReference>
<evidence type="ECO:0000256" key="3">
    <source>
        <dbReference type="ARBA" id="ARBA00030788"/>
    </source>
</evidence>
<name>A0A8T0PJV3_PANVG</name>
<keyword evidence="4" id="KW-0378">Hydrolase</keyword>
<dbReference type="Gene3D" id="3.40.420.10">
    <property type="entry name" value="Ricin (A subunit), domain 1"/>
    <property type="match status" value="1"/>
</dbReference>
<accession>A0A8T0PJV3</accession>
<evidence type="ECO:0000259" key="5">
    <source>
        <dbReference type="PROSITE" id="PS50097"/>
    </source>
</evidence>
<dbReference type="InterPro" id="IPR000210">
    <property type="entry name" value="BTB/POZ_dom"/>
</dbReference>
<dbReference type="PANTHER" id="PTHR26379">
    <property type="entry name" value="BTB/POZ AND MATH DOMAIN-CONTAINING PROTEIN 1"/>
    <property type="match status" value="1"/>
</dbReference>
<dbReference type="GO" id="GO:0030598">
    <property type="term" value="F:rRNA N-glycosylase activity"/>
    <property type="evidence" value="ECO:0007669"/>
    <property type="project" value="UniProtKB-EC"/>
</dbReference>
<dbReference type="Gene3D" id="4.10.470.10">
    <property type="entry name" value="Ricin (A Subunit), domain 2"/>
    <property type="match status" value="1"/>
</dbReference>
<dbReference type="InterPro" id="IPR016138">
    <property type="entry name" value="Ribosome_inactivat_prot_sub1"/>
</dbReference>
<dbReference type="InterPro" id="IPR017989">
    <property type="entry name" value="Ribosome_inactivat_1/2"/>
</dbReference>
<comment type="similarity">
    <text evidence="2">Belongs to the Tdpoz family.</text>
</comment>
<sequence length="467" mass="50714">MATTPLFTVAFDLASSDDYGAFLAGIRDRLGNPRHVSHDRPVLPPVEPGVPPRRWFHVVLRTPASALTLATRADNLYLAGFQSADGTWWELSHGTFQSRCRGLMPGAAPLGFRGTYRHLVGGVREVANVALGRRRMAEAVDALAARTGSGGAAERRLAKDALAVLHVMVHEATRFLDVAAVVAGLMRPGTAAESGTITRYSTSPDLGWRYWSCLLLSADSWPTRSAGDFAPPAHHNKEWVARAAATVGILLFVEVENGIKHGKALRLCRGDLCGTGSDGAGADVTFLVGGESIRAHRYVLAGKSAVFLRQLIGRRGGKKMTSSVEVTVTDMDATSFKAMIHFIYTGTVPEFDQQRSPAAAVEEAVAMLAHRLLVAAHRYELDRLKRLCRRRLESGAIIVDMAAETLALAEQHGYRRLKGKCIDFIVETPENLHAVLATEGYRHLEASCPSVLTELLKSVHGRKKQTK</sequence>
<dbReference type="SMART" id="SM00225">
    <property type="entry name" value="BTB"/>
    <property type="match status" value="1"/>
</dbReference>
<dbReference type="EMBL" id="CM029051">
    <property type="protein sequence ID" value="KAG2562617.1"/>
    <property type="molecule type" value="Genomic_DNA"/>
</dbReference>
<dbReference type="SUPFAM" id="SSF56371">
    <property type="entry name" value="Ribosome inactivating proteins (RIP)"/>
    <property type="match status" value="1"/>
</dbReference>